<dbReference type="GO" id="GO:0006352">
    <property type="term" value="P:DNA-templated transcription initiation"/>
    <property type="evidence" value="ECO:0007669"/>
    <property type="project" value="InterPro"/>
</dbReference>
<dbReference type="Gene3D" id="1.10.601.10">
    <property type="entry name" value="RNA Polymerase Primary Sigma Factor"/>
    <property type="match status" value="1"/>
</dbReference>
<dbReference type="NCBIfam" id="TIGR02937">
    <property type="entry name" value="sigma70-ECF"/>
    <property type="match status" value="1"/>
</dbReference>
<evidence type="ECO:0000256" key="4">
    <source>
        <dbReference type="ARBA" id="ARBA00023163"/>
    </source>
</evidence>
<dbReference type="PANTHER" id="PTHR30603:SF47">
    <property type="entry name" value="RNA POLYMERASE SIGMA FACTOR SIGD, CHLOROPLASTIC"/>
    <property type="match status" value="1"/>
</dbReference>
<dbReference type="InterPro" id="IPR007624">
    <property type="entry name" value="RNA_pol_sigma70_r3"/>
</dbReference>
<dbReference type="CDD" id="cd06171">
    <property type="entry name" value="Sigma70_r4"/>
    <property type="match status" value="1"/>
</dbReference>
<dbReference type="OrthoDB" id="3699603at2"/>
<dbReference type="InterPro" id="IPR036388">
    <property type="entry name" value="WH-like_DNA-bd_sf"/>
</dbReference>
<dbReference type="Pfam" id="PF04539">
    <property type="entry name" value="Sigma70_r3"/>
    <property type="match status" value="1"/>
</dbReference>
<reference evidence="8" key="1">
    <citation type="submission" date="2016-10" db="EMBL/GenBank/DDBJ databases">
        <authorList>
            <person name="Varghese N."/>
            <person name="Submissions S."/>
        </authorList>
    </citation>
    <scope>NUCLEOTIDE SEQUENCE [LARGE SCALE GENOMIC DNA]</scope>
    <source>
        <strain evidence="8">DSM 44437</strain>
    </source>
</reference>
<feature type="region of interest" description="Disordered" evidence="5">
    <location>
        <begin position="688"/>
        <end position="717"/>
    </location>
</feature>
<dbReference type="InterPro" id="IPR050239">
    <property type="entry name" value="Sigma-70_RNA_pol_init_factors"/>
</dbReference>
<dbReference type="SUPFAM" id="SSF88659">
    <property type="entry name" value="Sigma3 and sigma4 domains of RNA polymerase sigma factors"/>
    <property type="match status" value="2"/>
</dbReference>
<dbReference type="InterPro" id="IPR000943">
    <property type="entry name" value="RNA_pol_sigma70"/>
</dbReference>
<keyword evidence="8" id="KW-1185">Reference proteome</keyword>
<dbReference type="GO" id="GO:0016987">
    <property type="term" value="F:sigma factor activity"/>
    <property type="evidence" value="ECO:0007669"/>
    <property type="project" value="UniProtKB-KW"/>
</dbReference>
<evidence type="ECO:0000256" key="5">
    <source>
        <dbReference type="SAM" id="MobiDB-lite"/>
    </source>
</evidence>
<dbReference type="InterPro" id="IPR013324">
    <property type="entry name" value="RNA_pol_sigma_r3/r4-like"/>
</dbReference>
<dbReference type="PROSITE" id="PS00716">
    <property type="entry name" value="SIGMA70_2"/>
    <property type="match status" value="1"/>
</dbReference>
<keyword evidence="3" id="KW-0238">DNA-binding</keyword>
<sequence>MSAAPLRNYDPQQRFRVLSTPPGGDQAAVAVDVFRGLRGRLPSTVITTRGVVLGNHLRASLPFESRRSAYLPFNQFTKTLWRAVTGTDPKLVDGFSVDLWEFRELLRRDYVRPQSNRSLIVVQGQQLPADFYTLLRLLDVATTVLVDPHQMVDESGSTLPEILDCFGLPSAVQLPAGKRTKAGVVLADALGTRRLSAAQDENSTSDDVSVLAGHRSVEDEADFVAELAYEDPGSQIGLLLPTADLVETFVDLIRTRFDGTIQWYLSRVPTPHEERVDSTTPGIKILTWASGAGLKFDQVVLGSLDQVTSEALFDSTLRTLGCSARDRLLLSYTGQGEPTMLARLPRQLLQVKTAPRTSDPLAAPQIQAAAVPVLTPVPTVAPPAMSGGVADVAREVIEADRLDPENRRRVLTALEEVELALLIRANEYALNEELPRGFRSTLDAKDPRARAFDAFVGHNTGLIHSNISRYRGNGLDDDDLYQHGVIGLMRAVEKFDGSRGLKFSTYATHWINQAMSRAIACEGALIRLPVHVHEVVRKVLATYRTLDRLGIASTVAEVAHRTEMSPADVVKHLQYAAGTVSLDAPLASGEDLCLADIIPADFEATNPDSVLERQDGQALVHKALSLLKPREADVLRHRFGFHSDEPQTLEQIGTQFGVTRERIRQIEGRAKQSLRGKLNEVGLVSTDTNAASSPAVPAPAGPARRVRTRTSNPSPSHLEVRRNELASGTHLEDRLGTRSGSSIAELVVEFVDQAVRAGAQKVSVQSAGTGATAFLTLAHNGFPFMNQRLHDIFLERGSRSALHGDALAATAMSLYDELITWEATAASEHRCFVLTCGRTTGSWWIGRGLGSPPATTVGPAQPSAVVVLRSPRPQVARMPVREVLIRLEDQLGTVFGELLDGGLSVSLDSRKLTSRDPFLWANPAAQHLGEETVTAGEHTVRVSPRVLPHPSLLHHDDHLAAGEPDTWSARQGFYLRCEGRLVSLGGWLGLCVPTPDSSLARVLIDVAADDRGAWGLNDPSDEVSPPPALRPRLTALAHLAMQRSKLVVDRHRTEPAQ</sequence>
<keyword evidence="1" id="KW-0805">Transcription regulation</keyword>
<feature type="domain" description="RNA polymerase sigma-70" evidence="6">
    <location>
        <begin position="648"/>
        <end position="674"/>
    </location>
</feature>
<dbReference type="SUPFAM" id="SSF88946">
    <property type="entry name" value="Sigma2 domain of RNA polymerase sigma factors"/>
    <property type="match status" value="1"/>
</dbReference>
<dbReference type="InterPro" id="IPR007630">
    <property type="entry name" value="RNA_pol_sigma70_r4"/>
</dbReference>
<name>A0A1H9BQY6_9PSEU</name>
<evidence type="ECO:0000259" key="6">
    <source>
        <dbReference type="PROSITE" id="PS00716"/>
    </source>
</evidence>
<dbReference type="AlphaFoldDB" id="A0A1H9BQY6"/>
<dbReference type="InterPro" id="IPR007627">
    <property type="entry name" value="RNA_pol_sigma70_r2"/>
</dbReference>
<dbReference type="STRING" id="65499.SAMN04488000_101637"/>
<accession>A0A1H9BQY6</accession>
<keyword evidence="2" id="KW-0731">Sigma factor</keyword>
<proteinExistence type="predicted"/>
<protein>
    <submittedName>
        <fullName evidence="7">RNA polymerase sigma factor, sigma-70 family</fullName>
    </submittedName>
</protein>
<dbReference type="GO" id="GO:0003677">
    <property type="term" value="F:DNA binding"/>
    <property type="evidence" value="ECO:0007669"/>
    <property type="project" value="UniProtKB-KW"/>
</dbReference>
<dbReference type="Gene3D" id="1.10.10.10">
    <property type="entry name" value="Winged helix-like DNA-binding domain superfamily/Winged helix DNA-binding domain"/>
    <property type="match status" value="2"/>
</dbReference>
<dbReference type="Pfam" id="PF04545">
    <property type="entry name" value="Sigma70_r4"/>
    <property type="match status" value="1"/>
</dbReference>
<organism evidence="7 8">
    <name type="scientific">Lentzea albida</name>
    <dbReference type="NCBI Taxonomy" id="65499"/>
    <lineage>
        <taxon>Bacteria</taxon>
        <taxon>Bacillati</taxon>
        <taxon>Actinomycetota</taxon>
        <taxon>Actinomycetes</taxon>
        <taxon>Pseudonocardiales</taxon>
        <taxon>Pseudonocardiaceae</taxon>
        <taxon>Lentzea</taxon>
    </lineage>
</organism>
<gene>
    <name evidence="7" type="ORF">SAMN04488000_101637</name>
</gene>
<evidence type="ECO:0000256" key="2">
    <source>
        <dbReference type="ARBA" id="ARBA00023082"/>
    </source>
</evidence>
<dbReference type="InterPro" id="IPR013325">
    <property type="entry name" value="RNA_pol_sigma_r2"/>
</dbReference>
<dbReference type="EMBL" id="FOFV01000001">
    <property type="protein sequence ID" value="SEP91217.1"/>
    <property type="molecule type" value="Genomic_DNA"/>
</dbReference>
<dbReference type="Pfam" id="PF04542">
    <property type="entry name" value="Sigma70_r2"/>
    <property type="match status" value="1"/>
</dbReference>
<keyword evidence="4" id="KW-0804">Transcription</keyword>
<evidence type="ECO:0000256" key="1">
    <source>
        <dbReference type="ARBA" id="ARBA00023015"/>
    </source>
</evidence>
<dbReference type="PRINTS" id="PR00046">
    <property type="entry name" value="SIGMA70FCT"/>
</dbReference>
<dbReference type="Proteomes" id="UP000199503">
    <property type="component" value="Unassembled WGS sequence"/>
</dbReference>
<evidence type="ECO:0000256" key="3">
    <source>
        <dbReference type="ARBA" id="ARBA00023125"/>
    </source>
</evidence>
<evidence type="ECO:0000313" key="8">
    <source>
        <dbReference type="Proteomes" id="UP000199503"/>
    </source>
</evidence>
<dbReference type="InterPro" id="IPR014284">
    <property type="entry name" value="RNA_pol_sigma-70_dom"/>
</dbReference>
<dbReference type="PANTHER" id="PTHR30603">
    <property type="entry name" value="RNA POLYMERASE SIGMA FACTOR RPO"/>
    <property type="match status" value="1"/>
</dbReference>
<evidence type="ECO:0000313" key="7">
    <source>
        <dbReference type="EMBL" id="SEP91217.1"/>
    </source>
</evidence>